<dbReference type="GO" id="GO:0008855">
    <property type="term" value="F:exodeoxyribonuclease VII activity"/>
    <property type="evidence" value="ECO:0007669"/>
    <property type="project" value="UniProtKB-UniRule"/>
</dbReference>
<keyword evidence="1 5" id="KW-0963">Cytoplasm</keyword>
<dbReference type="PANTHER" id="PTHR30008:SF0">
    <property type="entry name" value="EXODEOXYRIBONUCLEASE 7 LARGE SUBUNIT"/>
    <property type="match status" value="1"/>
</dbReference>
<dbReference type="EC" id="3.1.11.6" evidence="5"/>
<comment type="subunit">
    <text evidence="5">Heterooligomer composed of large and small subunits.</text>
</comment>
<evidence type="ECO:0000259" key="7">
    <source>
        <dbReference type="Pfam" id="PF02601"/>
    </source>
</evidence>
<keyword evidence="10" id="KW-1185">Reference proteome</keyword>
<dbReference type="GO" id="GO:0009318">
    <property type="term" value="C:exodeoxyribonuclease VII complex"/>
    <property type="evidence" value="ECO:0007669"/>
    <property type="project" value="UniProtKB-UniRule"/>
</dbReference>
<dbReference type="Proteomes" id="UP000316095">
    <property type="component" value="Unassembled WGS sequence"/>
</dbReference>
<keyword evidence="2 5" id="KW-0540">Nuclease</keyword>
<dbReference type="InterPro" id="IPR020579">
    <property type="entry name" value="Exonuc_VII_lsu_C"/>
</dbReference>
<dbReference type="HAMAP" id="MF_00378">
    <property type="entry name" value="Exonuc_7_L"/>
    <property type="match status" value="1"/>
</dbReference>
<dbReference type="PANTHER" id="PTHR30008">
    <property type="entry name" value="EXODEOXYRIBONUCLEASE 7 LARGE SUBUNIT"/>
    <property type="match status" value="1"/>
</dbReference>
<evidence type="ECO:0000256" key="3">
    <source>
        <dbReference type="ARBA" id="ARBA00022801"/>
    </source>
</evidence>
<evidence type="ECO:0000313" key="10">
    <source>
        <dbReference type="Proteomes" id="UP000316095"/>
    </source>
</evidence>
<reference evidence="9 10" key="1">
    <citation type="submission" date="2019-02" db="EMBL/GenBank/DDBJ databases">
        <title>Deep-cultivation of Planctomycetes and their phenomic and genomic characterization uncovers novel biology.</title>
        <authorList>
            <person name="Wiegand S."/>
            <person name="Jogler M."/>
            <person name="Boedeker C."/>
            <person name="Pinto D."/>
            <person name="Vollmers J."/>
            <person name="Rivas-Marin E."/>
            <person name="Kohn T."/>
            <person name="Peeters S.H."/>
            <person name="Heuer A."/>
            <person name="Rast P."/>
            <person name="Oberbeckmann S."/>
            <person name="Bunk B."/>
            <person name="Jeske O."/>
            <person name="Meyerdierks A."/>
            <person name="Storesund J.E."/>
            <person name="Kallscheuer N."/>
            <person name="Luecker S."/>
            <person name="Lage O.M."/>
            <person name="Pohl T."/>
            <person name="Merkel B.J."/>
            <person name="Hornburger P."/>
            <person name="Mueller R.-W."/>
            <person name="Bruemmer F."/>
            <person name="Labrenz M."/>
            <person name="Spormann A.M."/>
            <person name="Op Den Camp H."/>
            <person name="Overmann J."/>
            <person name="Amann R."/>
            <person name="Jetten M.S.M."/>
            <person name="Mascher T."/>
            <person name="Medema M.H."/>
            <person name="Devos D.P."/>
            <person name="Kaster A.-K."/>
            <person name="Ovreas L."/>
            <person name="Rohde M."/>
            <person name="Galperin M.Y."/>
            <person name="Jogler C."/>
        </authorList>
    </citation>
    <scope>NUCLEOTIDE SEQUENCE [LARGE SCALE GENOMIC DNA]</scope>
    <source>
        <strain evidence="9 10">Pan54</strain>
    </source>
</reference>
<dbReference type="Pfam" id="PF13742">
    <property type="entry name" value="tRNA_anti_2"/>
    <property type="match status" value="1"/>
</dbReference>
<gene>
    <name evidence="5 9" type="primary">xseA</name>
    <name evidence="9" type="ORF">Pan54_30730</name>
</gene>
<evidence type="ECO:0000256" key="2">
    <source>
        <dbReference type="ARBA" id="ARBA00022722"/>
    </source>
</evidence>
<proteinExistence type="inferred from homology"/>
<dbReference type="GO" id="GO:0006308">
    <property type="term" value="P:DNA catabolic process"/>
    <property type="evidence" value="ECO:0007669"/>
    <property type="project" value="UniProtKB-UniRule"/>
</dbReference>
<keyword evidence="3 5" id="KW-0378">Hydrolase</keyword>
<comment type="function">
    <text evidence="5">Bidirectionally degrades single-stranded DNA into large acid-insoluble oligonucleotides, which are then degraded further into small acid-soluble oligonucleotides.</text>
</comment>
<dbReference type="InterPro" id="IPR025824">
    <property type="entry name" value="OB-fold_nuc-bd_dom"/>
</dbReference>
<feature type="domain" description="Exonuclease VII large subunit C-terminal" evidence="7">
    <location>
        <begin position="123"/>
        <end position="344"/>
    </location>
</feature>
<keyword evidence="4 5" id="KW-0269">Exonuclease</keyword>
<evidence type="ECO:0000256" key="5">
    <source>
        <dbReference type="HAMAP-Rule" id="MF_00378"/>
    </source>
</evidence>
<sequence>MTSTSPVTVSELTREIRDLLQANFDSVACVGEVSNLILARSGHLYFTLKDDKAQISAVMWKSRAERLKFDLQDGLEIVVMGPIEVYPPRGSYQLIVEQAFPQGIGPLELAFRQLQEKLAAEGLFDPDRKKTLPRFPRKIALVTSPTGAAVRDMLQVLTKRWSLAEIIVVPVPVQGATAAPKIAQGIELAGRIPDLDLIITGRGGGSLEDLWPFNEEVVARAIAASEIPIISAVGHEIDVSIADLVADRRALTPTEAAEMSVPDQADLLSFLSETRGRLRQLLINQARQARFAIESLANRRLFTKPGELFSDVRRKLDELDEQLNRRMRDRCEQSQSRLQLIASQLEALSPLRVLARGYSLTRDAETGATLRSADQVEIGQTVKTKLATGEITCEVKQRELASK</sequence>
<dbReference type="CDD" id="cd04489">
    <property type="entry name" value="ExoVII_LU_OBF"/>
    <property type="match status" value="1"/>
</dbReference>
<evidence type="ECO:0000313" key="9">
    <source>
        <dbReference type="EMBL" id="TWT62332.1"/>
    </source>
</evidence>
<evidence type="ECO:0000256" key="6">
    <source>
        <dbReference type="RuleBase" id="RU004355"/>
    </source>
</evidence>
<protein>
    <recommendedName>
        <fullName evidence="5">Exodeoxyribonuclease 7 large subunit</fullName>
        <ecNumber evidence="5">3.1.11.6</ecNumber>
    </recommendedName>
    <alternativeName>
        <fullName evidence="5">Exodeoxyribonuclease VII large subunit</fullName>
        <shortName evidence="5">Exonuclease VII large subunit</shortName>
    </alternativeName>
</protein>
<comment type="catalytic activity">
    <reaction evidence="5 6">
        <text>Exonucleolytic cleavage in either 5'- to 3'- or 3'- to 5'-direction to yield nucleoside 5'-phosphates.</text>
        <dbReference type="EC" id="3.1.11.6"/>
    </reaction>
</comment>
<organism evidence="9 10">
    <name type="scientific">Rubinisphaera italica</name>
    <dbReference type="NCBI Taxonomy" id="2527969"/>
    <lineage>
        <taxon>Bacteria</taxon>
        <taxon>Pseudomonadati</taxon>
        <taxon>Planctomycetota</taxon>
        <taxon>Planctomycetia</taxon>
        <taxon>Planctomycetales</taxon>
        <taxon>Planctomycetaceae</taxon>
        <taxon>Rubinisphaera</taxon>
    </lineage>
</organism>
<evidence type="ECO:0000259" key="8">
    <source>
        <dbReference type="Pfam" id="PF13742"/>
    </source>
</evidence>
<comment type="subcellular location">
    <subcellularLocation>
        <location evidence="5 6">Cytoplasm</location>
    </subcellularLocation>
</comment>
<name>A0A5C5XKR2_9PLAN</name>
<evidence type="ECO:0000256" key="1">
    <source>
        <dbReference type="ARBA" id="ARBA00022490"/>
    </source>
</evidence>
<dbReference type="InterPro" id="IPR003753">
    <property type="entry name" value="Exonuc_VII_L"/>
</dbReference>
<dbReference type="AlphaFoldDB" id="A0A5C5XKR2"/>
<accession>A0A5C5XKR2</accession>
<dbReference type="Pfam" id="PF02601">
    <property type="entry name" value="Exonuc_VII_L"/>
    <property type="match status" value="1"/>
</dbReference>
<dbReference type="GO" id="GO:0005737">
    <property type="term" value="C:cytoplasm"/>
    <property type="evidence" value="ECO:0007669"/>
    <property type="project" value="UniProtKB-SubCell"/>
</dbReference>
<comment type="similarity">
    <text evidence="5 6">Belongs to the XseA family.</text>
</comment>
<dbReference type="EMBL" id="SJPG01000001">
    <property type="protein sequence ID" value="TWT62332.1"/>
    <property type="molecule type" value="Genomic_DNA"/>
</dbReference>
<feature type="domain" description="OB-fold nucleic acid binding" evidence="8">
    <location>
        <begin position="8"/>
        <end position="98"/>
    </location>
</feature>
<dbReference type="NCBIfam" id="TIGR00237">
    <property type="entry name" value="xseA"/>
    <property type="match status" value="1"/>
</dbReference>
<comment type="caution">
    <text evidence="9">The sequence shown here is derived from an EMBL/GenBank/DDBJ whole genome shotgun (WGS) entry which is preliminary data.</text>
</comment>
<evidence type="ECO:0000256" key="4">
    <source>
        <dbReference type="ARBA" id="ARBA00022839"/>
    </source>
</evidence>
<dbReference type="GO" id="GO:0003676">
    <property type="term" value="F:nucleic acid binding"/>
    <property type="evidence" value="ECO:0007669"/>
    <property type="project" value="InterPro"/>
</dbReference>
<dbReference type="RefSeq" id="WP_242631333.1">
    <property type="nucleotide sequence ID" value="NZ_SJPG01000001.1"/>
</dbReference>